<comment type="caution">
    <text evidence="1">The sequence shown here is derived from an EMBL/GenBank/DDBJ whole genome shotgun (WGS) entry which is preliminary data.</text>
</comment>
<dbReference type="Proteomes" id="UP000199042">
    <property type="component" value="Unassembled WGS sequence"/>
</dbReference>
<accession>A0AB38A3X9</accession>
<dbReference type="Pfam" id="PF04860">
    <property type="entry name" value="Phage_portal"/>
    <property type="match status" value="1"/>
</dbReference>
<dbReference type="RefSeq" id="WP_086987780.1">
    <property type="nucleotide sequence ID" value="NZ_FJNA01000005.1"/>
</dbReference>
<dbReference type="AlphaFoldDB" id="A0AB38A3X9"/>
<evidence type="ECO:0000313" key="2">
    <source>
        <dbReference type="Proteomes" id="UP000199042"/>
    </source>
</evidence>
<sequence>MSIKETFFNWFITPSKSTQKQYEVMLSEARTNYIYKKYAMQICINWIANSISLCDFRTYEKSKRHKGHNWWKLNYEPNKNQNNVDFWYQVVSKAVEDDGALIIQTREGDFIVAESFIVEEKSFVENVYRSVMLPGNYLDSKTYKESEVIRIKLNNSKVEKLLDSIYSDYGKLLAGTMRNYNRSNAMKIVLEIDSVFDQLHQTIDPETGKVEADTILDDIFQNRFKSFLSDSDAVMPMEKGLAIANPIQTPGNTKSGASTTRDITEVFQDFINIAADAFGIPRGLIKGDVADVEAMRDNYVNFCVRPFVNEIQSEFNRKIYGQKEVSSGTKLVVRTQTIMIHTLIKTASDAEALFRVGGINQDGILEMQGEEPLNTKESTAYYVTKNYAEQSELKGGE</sequence>
<gene>
    <name evidence="1" type="ORF">SAMN04488525_11313</name>
</gene>
<proteinExistence type="predicted"/>
<evidence type="ECO:0000313" key="1">
    <source>
        <dbReference type="EMBL" id="SEA95625.1"/>
    </source>
</evidence>
<name>A0AB38A3X9_9LACT</name>
<dbReference type="InterPro" id="IPR006944">
    <property type="entry name" value="Phage/GTA_portal"/>
</dbReference>
<dbReference type="EMBL" id="FNQH01000013">
    <property type="protein sequence ID" value="SEA95625.1"/>
    <property type="molecule type" value="Genomic_DNA"/>
</dbReference>
<reference evidence="1 2" key="1">
    <citation type="submission" date="2016-10" db="EMBL/GenBank/DDBJ databases">
        <authorList>
            <person name="Varghese N."/>
            <person name="Submissions S."/>
        </authorList>
    </citation>
    <scope>NUCLEOTIDE SEQUENCE [LARGE SCALE GENOMIC DNA]</scope>
    <source>
        <strain evidence="1 2">DSM 14526</strain>
    </source>
</reference>
<organism evidence="1 2">
    <name type="scientific">Trichococcus collinsii</name>
    <dbReference type="NCBI Taxonomy" id="157076"/>
    <lineage>
        <taxon>Bacteria</taxon>
        <taxon>Bacillati</taxon>
        <taxon>Bacillota</taxon>
        <taxon>Bacilli</taxon>
        <taxon>Lactobacillales</taxon>
        <taxon>Carnobacteriaceae</taxon>
        <taxon>Trichococcus</taxon>
    </lineage>
</organism>
<keyword evidence="2" id="KW-1185">Reference proteome</keyword>
<protein>
    <submittedName>
        <fullName evidence="1">Phage portal protein, HK97 family</fullName>
    </submittedName>
</protein>